<name>A0AAN4YCJ2_ASPOZ</name>
<dbReference type="Proteomes" id="UP001165205">
    <property type="component" value="Unassembled WGS sequence"/>
</dbReference>
<dbReference type="EMBL" id="BSYA01000019">
    <property type="protein sequence ID" value="GMG25523.1"/>
    <property type="molecule type" value="Genomic_DNA"/>
</dbReference>
<protein>
    <submittedName>
        <fullName evidence="1">Unnamed protein product</fullName>
    </submittedName>
</protein>
<dbReference type="AlphaFoldDB" id="A0AAN4YCJ2"/>
<evidence type="ECO:0000313" key="1">
    <source>
        <dbReference type="EMBL" id="GMG25523.1"/>
    </source>
</evidence>
<proteinExistence type="predicted"/>
<reference evidence="1" key="1">
    <citation type="submission" date="2023-04" db="EMBL/GenBank/DDBJ databases">
        <title>Aspergillus oryzae NBRC 4228.</title>
        <authorList>
            <person name="Ichikawa N."/>
            <person name="Sato H."/>
            <person name="Tonouchi N."/>
        </authorList>
    </citation>
    <scope>NUCLEOTIDE SEQUENCE</scope>
    <source>
        <strain evidence="1">NBRC 4228</strain>
    </source>
</reference>
<evidence type="ECO:0000313" key="2">
    <source>
        <dbReference type="Proteomes" id="UP001165205"/>
    </source>
</evidence>
<sequence>MEENELRAIAVATDDLVSKVSTIELTSILTSESEISCGWNFLGFNTKATLVKPYPVLIGMEFFFTYHCMAHVQSDGT</sequence>
<organism evidence="1 2">
    <name type="scientific">Aspergillus oryzae</name>
    <name type="common">Yellow koji mold</name>
    <dbReference type="NCBI Taxonomy" id="5062"/>
    <lineage>
        <taxon>Eukaryota</taxon>
        <taxon>Fungi</taxon>
        <taxon>Dikarya</taxon>
        <taxon>Ascomycota</taxon>
        <taxon>Pezizomycotina</taxon>
        <taxon>Eurotiomycetes</taxon>
        <taxon>Eurotiomycetidae</taxon>
        <taxon>Eurotiales</taxon>
        <taxon>Aspergillaceae</taxon>
        <taxon>Aspergillus</taxon>
        <taxon>Aspergillus subgen. Circumdati</taxon>
    </lineage>
</organism>
<accession>A0AAN4YCJ2</accession>
<gene>
    <name evidence="1" type="ORF">Aory04_000254800</name>
</gene>
<comment type="caution">
    <text evidence="1">The sequence shown here is derived from an EMBL/GenBank/DDBJ whole genome shotgun (WGS) entry which is preliminary data.</text>
</comment>